<keyword evidence="1" id="KW-1133">Transmembrane helix</keyword>
<dbReference type="InterPro" id="IPR052734">
    <property type="entry name" value="Nod_factor_acetyltransferase"/>
</dbReference>
<feature type="domain" description="Acyltransferase 3" evidence="2">
    <location>
        <begin position="12"/>
        <end position="318"/>
    </location>
</feature>
<keyword evidence="3" id="KW-0012">Acyltransferase</keyword>
<comment type="caution">
    <text evidence="3">The sequence shown here is derived from an EMBL/GenBank/DDBJ whole genome shotgun (WGS) entry which is preliminary data.</text>
</comment>
<gene>
    <name evidence="3" type="ORF">GCWU000325_02495</name>
</gene>
<feature type="transmembrane region" description="Helical" evidence="1">
    <location>
        <begin position="301"/>
        <end position="319"/>
    </location>
</feature>
<proteinExistence type="predicted"/>
<evidence type="ECO:0000313" key="3">
    <source>
        <dbReference type="EMBL" id="EEX70453.1"/>
    </source>
</evidence>
<dbReference type="PANTHER" id="PTHR37312:SF1">
    <property type="entry name" value="MEMBRANE-BOUND ACYLTRANSFERASE YKRP-RELATED"/>
    <property type="match status" value="1"/>
</dbReference>
<dbReference type="Proteomes" id="UP000003460">
    <property type="component" value="Unassembled WGS sequence"/>
</dbReference>
<feature type="transmembrane region" description="Helical" evidence="1">
    <location>
        <begin position="274"/>
        <end position="295"/>
    </location>
</feature>
<dbReference type="OrthoDB" id="6623990at2"/>
<reference evidence="3" key="1">
    <citation type="submission" date="2009-09" db="EMBL/GenBank/DDBJ databases">
        <authorList>
            <person name="Weinstock G."/>
            <person name="Sodergren E."/>
            <person name="Clifton S."/>
            <person name="Fulton L."/>
            <person name="Fulton B."/>
            <person name="Courtney L."/>
            <person name="Fronick C."/>
            <person name="Harrison M."/>
            <person name="Strong C."/>
            <person name="Farmer C."/>
            <person name="Delahaunty K."/>
            <person name="Markovic C."/>
            <person name="Hall O."/>
            <person name="Minx P."/>
            <person name="Tomlinson C."/>
            <person name="Mitreva M."/>
            <person name="Nelson J."/>
            <person name="Hou S."/>
            <person name="Wollam A."/>
            <person name="Pepin K.H."/>
            <person name="Johnson M."/>
            <person name="Bhonagiri V."/>
            <person name="Nash W.E."/>
            <person name="Warren W."/>
            <person name="Chinwalla A."/>
            <person name="Mardis E.R."/>
            <person name="Wilson R.K."/>
        </authorList>
    </citation>
    <scope>NUCLEOTIDE SEQUENCE [LARGE SCALE GENOMIC DNA]</scope>
    <source>
        <strain evidence="3">ATCC 51259</strain>
    </source>
</reference>
<feature type="transmembrane region" description="Helical" evidence="1">
    <location>
        <begin position="123"/>
        <end position="140"/>
    </location>
</feature>
<evidence type="ECO:0000259" key="2">
    <source>
        <dbReference type="Pfam" id="PF01757"/>
    </source>
</evidence>
<feature type="transmembrane region" description="Helical" evidence="1">
    <location>
        <begin position="152"/>
        <end position="174"/>
    </location>
</feature>
<feature type="transmembrane region" description="Helical" evidence="1">
    <location>
        <begin position="36"/>
        <end position="55"/>
    </location>
</feature>
<dbReference type="AlphaFoldDB" id="C9LJT1"/>
<dbReference type="GO" id="GO:0016747">
    <property type="term" value="F:acyltransferase activity, transferring groups other than amino-acyl groups"/>
    <property type="evidence" value="ECO:0007669"/>
    <property type="project" value="InterPro"/>
</dbReference>
<evidence type="ECO:0000313" key="4">
    <source>
        <dbReference type="Proteomes" id="UP000003460"/>
    </source>
</evidence>
<protein>
    <submittedName>
        <fullName evidence="3">Acyltransferase</fullName>
    </submittedName>
</protein>
<dbReference type="eggNOG" id="COG3594">
    <property type="taxonomic scope" value="Bacteria"/>
</dbReference>
<dbReference type="GeneID" id="84577085"/>
<accession>C9LJT1</accession>
<dbReference type="HOGENOM" id="CLU_023915_4_1_10"/>
<dbReference type="RefSeq" id="WP_006256303.1">
    <property type="nucleotide sequence ID" value="NZ_GG700643.1"/>
</dbReference>
<feature type="transmembrane region" description="Helical" evidence="1">
    <location>
        <begin position="12"/>
        <end position="30"/>
    </location>
</feature>
<keyword evidence="4" id="KW-1185">Reference proteome</keyword>
<dbReference type="Pfam" id="PF01757">
    <property type="entry name" value="Acyl_transf_3"/>
    <property type="match status" value="1"/>
</dbReference>
<feature type="transmembrane region" description="Helical" evidence="1">
    <location>
        <begin position="76"/>
        <end position="103"/>
    </location>
</feature>
<name>C9LJT1_9BACT</name>
<dbReference type="InterPro" id="IPR002656">
    <property type="entry name" value="Acyl_transf_3_dom"/>
</dbReference>
<sequence>MKLAKKPTQRLAYIDIAKTIALMLIVYSHTTNCYGQTYLGSFFIAAFFLLSGYTSKYNVPWKQHLIKRAKRLLIPYLLFNVVFILLCRNFTVYDLLGVVYSRYRLGLEGSSLPVMLRSLNGPLWFFTAMFLADTLFIKLAKMVDLINSNIRVHAIIVVCLLSASLLLNQIPFLLPWSLDTVPFFALFMYTGQLCLRYNIFKDALGLKILIILILLIAGCQINGPINLSIRIYGHSILLSFLTGVTGTLFLVWIGKLLEASKIGSFLAKRGKHTLTIFSLQMFVLHFVNSATSFAGYKGTSILINILFGIGAVIVVFIFGEVASKILKRFFPSIF</sequence>
<keyword evidence="1" id="KW-0812">Transmembrane</keyword>
<dbReference type="PANTHER" id="PTHR37312">
    <property type="entry name" value="MEMBRANE-BOUND ACYLTRANSFERASE YKRP-RELATED"/>
    <property type="match status" value="1"/>
</dbReference>
<feature type="transmembrane region" description="Helical" evidence="1">
    <location>
        <begin position="231"/>
        <end position="253"/>
    </location>
</feature>
<organism evidence="3 4">
    <name type="scientific">Alloprevotella tannerae ATCC 51259</name>
    <dbReference type="NCBI Taxonomy" id="626522"/>
    <lineage>
        <taxon>Bacteria</taxon>
        <taxon>Pseudomonadati</taxon>
        <taxon>Bacteroidota</taxon>
        <taxon>Bacteroidia</taxon>
        <taxon>Bacteroidales</taxon>
        <taxon>Prevotellaceae</taxon>
        <taxon>Alloprevotella</taxon>
    </lineage>
</organism>
<keyword evidence="3" id="KW-0808">Transferase</keyword>
<feature type="transmembrane region" description="Helical" evidence="1">
    <location>
        <begin position="206"/>
        <end position="225"/>
    </location>
</feature>
<keyword evidence="1" id="KW-0472">Membrane</keyword>
<dbReference type="EMBL" id="ACIJ02000028">
    <property type="protein sequence ID" value="EEX70453.1"/>
    <property type="molecule type" value="Genomic_DNA"/>
</dbReference>
<evidence type="ECO:0000256" key="1">
    <source>
        <dbReference type="SAM" id="Phobius"/>
    </source>
</evidence>